<comment type="similarity">
    <text evidence="1">Belongs to the GMC oxidoreductase family.</text>
</comment>
<dbReference type="Gene3D" id="3.30.560.10">
    <property type="entry name" value="Glucose Oxidase, domain 3"/>
    <property type="match status" value="1"/>
</dbReference>
<dbReference type="Pfam" id="PF00732">
    <property type="entry name" value="GMC_oxred_N"/>
    <property type="match status" value="1"/>
</dbReference>
<dbReference type="PANTHER" id="PTHR11552:SF210">
    <property type="entry name" value="GLUCOSE-METHANOL-CHOLINE OXIDOREDUCTASE N-TERMINAL DOMAIN-CONTAINING PROTEIN-RELATED"/>
    <property type="match status" value="1"/>
</dbReference>
<dbReference type="InterPro" id="IPR012132">
    <property type="entry name" value="GMC_OxRdtase"/>
</dbReference>
<dbReference type="Gene3D" id="3.50.50.60">
    <property type="entry name" value="FAD/NAD(P)-binding domain"/>
    <property type="match status" value="1"/>
</dbReference>
<dbReference type="PROSITE" id="PS00624">
    <property type="entry name" value="GMC_OXRED_2"/>
    <property type="match status" value="1"/>
</dbReference>
<evidence type="ECO:0000313" key="3">
    <source>
        <dbReference type="EMBL" id="KAL1866695.1"/>
    </source>
</evidence>
<accession>A0ABR3WSP2</accession>
<dbReference type="InterPro" id="IPR000172">
    <property type="entry name" value="GMC_OxRdtase_N"/>
</dbReference>
<proteinExistence type="inferred from homology"/>
<keyword evidence="4" id="KW-1185">Reference proteome</keyword>
<name>A0ABR3WSP2_9PEZI</name>
<gene>
    <name evidence="3" type="ORF">Daus18300_006639</name>
</gene>
<protein>
    <recommendedName>
        <fullName evidence="2">Glucose-methanol-choline oxidoreductase N-terminal domain-containing protein</fullName>
    </recommendedName>
</protein>
<dbReference type="PIRSF" id="PIRSF000137">
    <property type="entry name" value="Alcohol_oxidase"/>
    <property type="match status" value="1"/>
</dbReference>
<evidence type="ECO:0000259" key="2">
    <source>
        <dbReference type="PROSITE" id="PS00624"/>
    </source>
</evidence>
<organism evidence="3 4">
    <name type="scientific">Diaporthe australafricana</name>
    <dbReference type="NCBI Taxonomy" id="127596"/>
    <lineage>
        <taxon>Eukaryota</taxon>
        <taxon>Fungi</taxon>
        <taxon>Dikarya</taxon>
        <taxon>Ascomycota</taxon>
        <taxon>Pezizomycotina</taxon>
        <taxon>Sordariomycetes</taxon>
        <taxon>Sordariomycetidae</taxon>
        <taxon>Diaporthales</taxon>
        <taxon>Diaporthaceae</taxon>
        <taxon>Diaporthe</taxon>
    </lineage>
</organism>
<dbReference type="SUPFAM" id="SSF51905">
    <property type="entry name" value="FAD/NAD(P)-binding domain"/>
    <property type="match status" value="1"/>
</dbReference>
<comment type="caution">
    <text evidence="3">The sequence shown here is derived from an EMBL/GenBank/DDBJ whole genome shotgun (WGS) entry which is preliminary data.</text>
</comment>
<evidence type="ECO:0000256" key="1">
    <source>
        <dbReference type="ARBA" id="ARBA00010790"/>
    </source>
</evidence>
<dbReference type="SUPFAM" id="SSF54373">
    <property type="entry name" value="FAD-linked reductases, C-terminal domain"/>
    <property type="match status" value="1"/>
</dbReference>
<dbReference type="InterPro" id="IPR007867">
    <property type="entry name" value="GMC_OxRtase_C"/>
</dbReference>
<dbReference type="EMBL" id="JAWRVE010000054">
    <property type="protein sequence ID" value="KAL1866695.1"/>
    <property type="molecule type" value="Genomic_DNA"/>
</dbReference>
<reference evidence="3 4" key="1">
    <citation type="journal article" date="2024" name="IMA Fungus">
        <title>IMA Genome - F19 : A genome assembly and annotation guide to empower mycologists, including annotated draft genome sequences of Ceratocystis pirilliformis, Diaporthe australafricana, Fusarium ophioides, Paecilomyces lecythidis, and Sporothrix stenoceras.</title>
        <authorList>
            <person name="Aylward J."/>
            <person name="Wilson A.M."/>
            <person name="Visagie C.M."/>
            <person name="Spraker J."/>
            <person name="Barnes I."/>
            <person name="Buitendag C."/>
            <person name="Ceriani C."/>
            <person name="Del Mar Angel L."/>
            <person name="du Plessis D."/>
            <person name="Fuchs T."/>
            <person name="Gasser K."/>
            <person name="Kramer D."/>
            <person name="Li W."/>
            <person name="Munsamy K."/>
            <person name="Piso A."/>
            <person name="Price J.L."/>
            <person name="Sonnekus B."/>
            <person name="Thomas C."/>
            <person name="van der Nest A."/>
            <person name="van Dijk A."/>
            <person name="van Heerden A."/>
            <person name="van Vuuren N."/>
            <person name="Yilmaz N."/>
            <person name="Duong T.A."/>
            <person name="van der Merwe N.A."/>
            <person name="Wingfield M.J."/>
            <person name="Wingfield B.D."/>
        </authorList>
    </citation>
    <scope>NUCLEOTIDE SEQUENCE [LARGE SCALE GENOMIC DNA]</scope>
    <source>
        <strain evidence="3 4">CMW 18300</strain>
    </source>
</reference>
<dbReference type="Proteomes" id="UP001583177">
    <property type="component" value="Unassembled WGS sequence"/>
</dbReference>
<sequence>MAPASSNKPTFETVQNQHYDVVIVGGGIAGLVAASRLSEVDDKRVLLIEAGSDRRGDPMIDIPGSFMNTWGNTTYDWDFWTVPQTSLNGRQMPQPRGKVLGGSSAINVAALVYPSPRNFDAWTRLGNKGWTYDTIEPYFKKFQTFSHASAETSKLLALNSYFKPELHGKQGPLKASFPDAYGPFNQAWMEAFDSAGFSDESDPILGKRRGAFTPPNTVNPDTKQRSYAANSYLNPIVEKRANLDILTEVFVQKVLLEQSDDVEARGVRVSNNNGSTIDILAGEVILAAGTFQSPFLLEYSGIGSGALLKQNGIEVVIDNPAVGENLQDHAFATISVEVKDGQISGDMARDPAVIEALVKQYMETKSGMLSGIPLSLAFTPPVDSKGRMSSEDVKILAGAHLDLQDGELTPAVKEQLREAKELLLDSAESSCFFGLMPSQMNVKTGGKTTMQEAYSPQRPENFISIMIGLNHPFSRGSVHISGSDPKAAPAIDPKYLSHPLDLEILARGVQFLETLINQDTFKRLLKTETGKRLPELANNLADLESAKQVARDRLWTTYHPSCTCAMLPRELGGVVNDRLVVHGTKNLRVIDASVFPMVPMGNIQATVYAVAERACDLIKEDWTKG</sequence>
<feature type="domain" description="Glucose-methanol-choline oxidoreductase N-terminal" evidence="2">
    <location>
        <begin position="289"/>
        <end position="303"/>
    </location>
</feature>
<dbReference type="InterPro" id="IPR036188">
    <property type="entry name" value="FAD/NAD-bd_sf"/>
</dbReference>
<dbReference type="Pfam" id="PF05199">
    <property type="entry name" value="GMC_oxred_C"/>
    <property type="match status" value="1"/>
</dbReference>
<dbReference type="PANTHER" id="PTHR11552">
    <property type="entry name" value="GLUCOSE-METHANOL-CHOLINE GMC OXIDOREDUCTASE"/>
    <property type="match status" value="1"/>
</dbReference>
<evidence type="ECO:0000313" key="4">
    <source>
        <dbReference type="Proteomes" id="UP001583177"/>
    </source>
</evidence>